<dbReference type="GO" id="GO:1990481">
    <property type="term" value="P:mRNA pseudouridine synthesis"/>
    <property type="evidence" value="ECO:0007669"/>
    <property type="project" value="TreeGrafter"/>
</dbReference>
<dbReference type="HAMAP" id="MF_01080">
    <property type="entry name" value="TruB_bact"/>
    <property type="match status" value="1"/>
</dbReference>
<comment type="function">
    <text evidence="5">Responsible for synthesis of pseudouridine from uracil-55 in the psi GC loop of transfer RNAs.</text>
</comment>
<dbReference type="CDD" id="cd02573">
    <property type="entry name" value="PseudoU_synth_EcTruB"/>
    <property type="match status" value="1"/>
</dbReference>
<feature type="active site" description="Nucleophile" evidence="5">
    <location>
        <position position="38"/>
    </location>
</feature>
<dbReference type="Gene3D" id="3.30.2350.10">
    <property type="entry name" value="Pseudouridine synthase"/>
    <property type="match status" value="1"/>
</dbReference>
<gene>
    <name evidence="5" type="primary">truB</name>
    <name evidence="7" type="ORF">B9N49_04330</name>
</gene>
<comment type="similarity">
    <text evidence="2 5">Belongs to the pseudouridine synthase TruB family. Type 1 subfamily.</text>
</comment>
<dbReference type="EMBL" id="NDYC01000019">
    <property type="protein sequence ID" value="OXZ27722.1"/>
    <property type="molecule type" value="Genomic_DNA"/>
</dbReference>
<keyword evidence="3 5" id="KW-0819">tRNA processing</keyword>
<dbReference type="RefSeq" id="WP_094205678.1">
    <property type="nucleotide sequence ID" value="NZ_CP085957.1"/>
</dbReference>
<keyword evidence="4 5" id="KW-0413">Isomerase</keyword>
<dbReference type="AlphaFoldDB" id="A0A233V5R2"/>
<proteinExistence type="inferred from homology"/>
<dbReference type="GO" id="GO:0160148">
    <property type="term" value="F:tRNA pseudouridine(55) synthase activity"/>
    <property type="evidence" value="ECO:0007669"/>
    <property type="project" value="UniProtKB-EC"/>
</dbReference>
<dbReference type="GO" id="GO:0031119">
    <property type="term" value="P:tRNA pseudouridine synthesis"/>
    <property type="evidence" value="ECO:0007669"/>
    <property type="project" value="UniProtKB-UniRule"/>
</dbReference>
<protein>
    <recommendedName>
        <fullName evidence="5">tRNA pseudouridine synthase B</fullName>
        <ecNumber evidence="5">5.4.99.25</ecNumber>
    </recommendedName>
    <alternativeName>
        <fullName evidence="5">tRNA pseudouridine(55) synthase</fullName>
        <shortName evidence="5">Psi55 synthase</shortName>
    </alternativeName>
    <alternativeName>
        <fullName evidence="5">tRNA pseudouridylate synthase</fullName>
    </alternativeName>
    <alternativeName>
        <fullName evidence="5">tRNA-uridine isomerase</fullName>
    </alternativeName>
</protein>
<evidence type="ECO:0000256" key="3">
    <source>
        <dbReference type="ARBA" id="ARBA00022694"/>
    </source>
</evidence>
<evidence type="ECO:0000256" key="4">
    <source>
        <dbReference type="ARBA" id="ARBA00023235"/>
    </source>
</evidence>
<evidence type="ECO:0000313" key="7">
    <source>
        <dbReference type="EMBL" id="OXZ27722.1"/>
    </source>
</evidence>
<sequence>MDCVINVFKEKGYTSQDVVSICKGILKTKKIGHAGTLDPDATGVLLLGVGKGTKITEYLMEYGKTYIFEMIFGTSTDTLDLSGNVTGFSDKKYDKEKLKQILDDLNGKTIEQVPPMYSAVKVNGKKLYEYARENKEIKRKSRKITIYNIEPLHLLENSCIIKVRCSKGTYIRVLIEDIAKKLDRLAYMKSLIRVNSGGFDIKDSVKIESLRKCNIEDVSFSVYESLTEMKSIELDDNLYKKITNGVRVNINHENIDNVKVVCKNKFIGIGSIEDNILKMNKVFDICK</sequence>
<dbReference type="Proteomes" id="UP000215413">
    <property type="component" value="Unassembled WGS sequence"/>
</dbReference>
<dbReference type="EC" id="5.4.99.25" evidence="5"/>
<dbReference type="SUPFAM" id="SSF55120">
    <property type="entry name" value="Pseudouridine synthase"/>
    <property type="match status" value="1"/>
</dbReference>
<dbReference type="InterPro" id="IPR020103">
    <property type="entry name" value="PsdUridine_synth_cat_dom_sf"/>
</dbReference>
<feature type="domain" description="Pseudouridine synthase II N-terminal" evidence="6">
    <location>
        <begin position="23"/>
        <end position="171"/>
    </location>
</feature>
<comment type="catalytic activity">
    <reaction evidence="1 5">
        <text>uridine(55) in tRNA = pseudouridine(55) in tRNA</text>
        <dbReference type="Rhea" id="RHEA:42532"/>
        <dbReference type="Rhea" id="RHEA-COMP:10101"/>
        <dbReference type="Rhea" id="RHEA-COMP:10102"/>
        <dbReference type="ChEBI" id="CHEBI:65314"/>
        <dbReference type="ChEBI" id="CHEBI:65315"/>
        <dbReference type="EC" id="5.4.99.25"/>
    </reaction>
</comment>
<name>A0A233V5R2_FINMA</name>
<evidence type="ECO:0000256" key="5">
    <source>
        <dbReference type="HAMAP-Rule" id="MF_01080"/>
    </source>
</evidence>
<evidence type="ECO:0000256" key="2">
    <source>
        <dbReference type="ARBA" id="ARBA00005642"/>
    </source>
</evidence>
<dbReference type="GO" id="GO:0003723">
    <property type="term" value="F:RNA binding"/>
    <property type="evidence" value="ECO:0007669"/>
    <property type="project" value="InterPro"/>
</dbReference>
<dbReference type="InterPro" id="IPR002501">
    <property type="entry name" value="PsdUridine_synth_N"/>
</dbReference>
<dbReference type="InterPro" id="IPR014780">
    <property type="entry name" value="tRNA_psdUridine_synth_TruB"/>
</dbReference>
<dbReference type="NCBIfam" id="TIGR00431">
    <property type="entry name" value="TruB"/>
    <property type="match status" value="1"/>
</dbReference>
<accession>A0A233V5R2</accession>
<comment type="caution">
    <text evidence="7">The sequence shown here is derived from an EMBL/GenBank/DDBJ whole genome shotgun (WGS) entry which is preliminary data.</text>
</comment>
<evidence type="ECO:0000256" key="1">
    <source>
        <dbReference type="ARBA" id="ARBA00000385"/>
    </source>
</evidence>
<dbReference type="PANTHER" id="PTHR13767:SF2">
    <property type="entry name" value="PSEUDOURIDYLATE SYNTHASE TRUB1"/>
    <property type="match status" value="1"/>
</dbReference>
<evidence type="ECO:0000313" key="8">
    <source>
        <dbReference type="Proteomes" id="UP000215413"/>
    </source>
</evidence>
<evidence type="ECO:0000259" key="6">
    <source>
        <dbReference type="Pfam" id="PF01509"/>
    </source>
</evidence>
<dbReference type="PANTHER" id="PTHR13767">
    <property type="entry name" value="TRNA-PSEUDOURIDINE SYNTHASE"/>
    <property type="match status" value="1"/>
</dbReference>
<reference evidence="8" key="1">
    <citation type="submission" date="2017-04" db="EMBL/GenBank/DDBJ databases">
        <title>Finegoldia magna isolated from orthopedic joint implant-associated infections.</title>
        <authorList>
            <person name="Bjorklund S."/>
            <person name="Bruggemann H."/>
            <person name="Jensen A."/>
            <person name="Hellmark B."/>
            <person name="Soderquist B."/>
        </authorList>
    </citation>
    <scope>NUCLEOTIDE SEQUENCE [LARGE SCALE GENOMIC DNA]</scope>
    <source>
        <strain evidence="8">CCUG 54800</strain>
    </source>
</reference>
<dbReference type="Pfam" id="PF01509">
    <property type="entry name" value="TruB_N"/>
    <property type="match status" value="1"/>
</dbReference>
<organism evidence="7 8">
    <name type="scientific">Finegoldia magna</name>
    <name type="common">Peptostreptococcus magnus</name>
    <dbReference type="NCBI Taxonomy" id="1260"/>
    <lineage>
        <taxon>Bacteria</taxon>
        <taxon>Bacillati</taxon>
        <taxon>Bacillota</taxon>
        <taxon>Tissierellia</taxon>
        <taxon>Tissierellales</taxon>
        <taxon>Peptoniphilaceae</taxon>
        <taxon>Finegoldia</taxon>
    </lineage>
</organism>